<dbReference type="InterPro" id="IPR058058">
    <property type="entry name" value="CBU_0592-like"/>
</dbReference>
<dbReference type="NCBIfam" id="NF047864">
    <property type="entry name" value="CBU_0592_membra"/>
    <property type="match status" value="1"/>
</dbReference>
<gene>
    <name evidence="3" type="ORF">GWK08_05325</name>
</gene>
<dbReference type="Proteomes" id="UP000468581">
    <property type="component" value="Unassembled WGS sequence"/>
</dbReference>
<evidence type="ECO:0000313" key="4">
    <source>
        <dbReference type="Proteomes" id="UP000468581"/>
    </source>
</evidence>
<dbReference type="RefSeq" id="WP_163605860.1">
    <property type="nucleotide sequence ID" value="NZ_JAABOO010000001.1"/>
</dbReference>
<feature type="transmembrane region" description="Helical" evidence="1">
    <location>
        <begin position="31"/>
        <end position="48"/>
    </location>
</feature>
<sequence length="85" mass="9661">MEFHTVLGSFGVALLLIAYVLLQLKKLKTDHLPYAVLNFLGAVMAMWSSFLIDFIPFVVLEGTWALVSLHMIWKTLQLAKPQNQE</sequence>
<dbReference type="AlphaFoldDB" id="A0A6P0UHN4"/>
<name>A0A6P0UHN4_9FLAO</name>
<organism evidence="3 4">
    <name type="scientific">Leptobacterium flavescens</name>
    <dbReference type="NCBI Taxonomy" id="472055"/>
    <lineage>
        <taxon>Bacteria</taxon>
        <taxon>Pseudomonadati</taxon>
        <taxon>Bacteroidota</taxon>
        <taxon>Flavobacteriia</taxon>
        <taxon>Flavobacteriales</taxon>
        <taxon>Flavobacteriaceae</taxon>
        <taxon>Leptobacterium</taxon>
    </lineage>
</organism>
<evidence type="ECO:0000256" key="1">
    <source>
        <dbReference type="SAM" id="Phobius"/>
    </source>
</evidence>
<accession>A0A6P0UHN4</accession>
<proteinExistence type="predicted"/>
<feature type="transmembrane region" description="Helical" evidence="1">
    <location>
        <begin position="6"/>
        <end position="24"/>
    </location>
</feature>
<keyword evidence="4" id="KW-1185">Reference proteome</keyword>
<evidence type="ECO:0000313" key="3">
    <source>
        <dbReference type="EMBL" id="NER12851.1"/>
    </source>
</evidence>
<feature type="domain" description="CBU-0592-like" evidence="2">
    <location>
        <begin position="5"/>
        <end position="77"/>
    </location>
</feature>
<comment type="caution">
    <text evidence="3">The sequence shown here is derived from an EMBL/GenBank/DDBJ whole genome shotgun (WGS) entry which is preliminary data.</text>
</comment>
<dbReference type="EMBL" id="JAABOO010000001">
    <property type="protein sequence ID" value="NER12851.1"/>
    <property type="molecule type" value="Genomic_DNA"/>
</dbReference>
<keyword evidence="1" id="KW-1133">Transmembrane helix</keyword>
<reference evidence="3 4" key="1">
    <citation type="submission" date="2020-01" db="EMBL/GenBank/DDBJ databases">
        <title>Leptobacterium flavescens.</title>
        <authorList>
            <person name="Wang G."/>
        </authorList>
    </citation>
    <scope>NUCLEOTIDE SEQUENCE [LARGE SCALE GENOMIC DNA]</scope>
    <source>
        <strain evidence="3 4">KCTC 22160</strain>
    </source>
</reference>
<protein>
    <recommendedName>
        <fullName evidence="2">CBU-0592-like domain-containing protein</fullName>
    </recommendedName>
</protein>
<dbReference type="Pfam" id="PF26604">
    <property type="entry name" value="CBU_0592"/>
    <property type="match status" value="1"/>
</dbReference>
<evidence type="ECO:0000259" key="2">
    <source>
        <dbReference type="Pfam" id="PF26604"/>
    </source>
</evidence>
<keyword evidence="1" id="KW-0472">Membrane</keyword>
<keyword evidence="1" id="KW-0812">Transmembrane</keyword>